<dbReference type="RefSeq" id="WP_050668122.1">
    <property type="nucleotide sequence ID" value="NZ_LAIR01000001.1"/>
</dbReference>
<evidence type="ECO:0000256" key="2">
    <source>
        <dbReference type="ARBA" id="ARBA00002234"/>
    </source>
</evidence>
<dbReference type="InterPro" id="IPR000392">
    <property type="entry name" value="NifH/frxC"/>
</dbReference>
<reference evidence="9" key="1">
    <citation type="submission" date="2015-03" db="EMBL/GenBank/DDBJ databases">
        <title>Luteipulveratus halotolerans sp. nov., a novel actinobacterium (Dermacoccaceae) from Sarawak, Malaysia.</title>
        <authorList>
            <person name="Juboi H."/>
            <person name="Basik A."/>
            <person name="Shamsul S.S."/>
            <person name="Arnold P."/>
            <person name="Schmitt E.K."/>
            <person name="Sanglier J.-J."/>
            <person name="Yeo T."/>
        </authorList>
    </citation>
    <scope>NUCLEOTIDE SEQUENCE [LARGE SCALE GENOMIC DNA]</scope>
    <source>
        <strain evidence="9">C296001</strain>
    </source>
</reference>
<dbReference type="Proteomes" id="UP000037397">
    <property type="component" value="Unassembled WGS sequence"/>
</dbReference>
<dbReference type="SUPFAM" id="SSF52540">
    <property type="entry name" value="P-loop containing nucleoside triphosphate hydrolases"/>
    <property type="match status" value="1"/>
</dbReference>
<dbReference type="InterPro" id="IPR050678">
    <property type="entry name" value="DNA_Partitioning_ATPase"/>
</dbReference>
<dbReference type="CDD" id="cd02042">
    <property type="entry name" value="ParAB_family"/>
    <property type="match status" value="1"/>
</dbReference>
<dbReference type="GO" id="GO:0016491">
    <property type="term" value="F:oxidoreductase activity"/>
    <property type="evidence" value="ECO:0007669"/>
    <property type="project" value="InterPro"/>
</dbReference>
<dbReference type="Gene3D" id="3.40.50.300">
    <property type="entry name" value="P-loop containing nucleotide triphosphate hydrolases"/>
    <property type="match status" value="1"/>
</dbReference>
<organism evidence="8 9">
    <name type="scientific">Luteipulveratus halotolerans</name>
    <dbReference type="NCBI Taxonomy" id="1631356"/>
    <lineage>
        <taxon>Bacteria</taxon>
        <taxon>Bacillati</taxon>
        <taxon>Actinomycetota</taxon>
        <taxon>Actinomycetes</taxon>
        <taxon>Micrococcales</taxon>
        <taxon>Dermacoccaceae</taxon>
        <taxon>Luteipulveratus</taxon>
    </lineage>
</organism>
<protein>
    <recommendedName>
        <fullName evidence="7">AAA domain-containing protein</fullName>
    </recommendedName>
</protein>
<keyword evidence="6" id="KW-0067">ATP-binding</keyword>
<dbReference type="STRING" id="1631356.VV01_00140"/>
<dbReference type="OrthoDB" id="4537985at2"/>
<evidence type="ECO:0000256" key="5">
    <source>
        <dbReference type="ARBA" id="ARBA00022741"/>
    </source>
</evidence>
<comment type="caution">
    <text evidence="8">The sequence shown here is derived from an EMBL/GenBank/DDBJ whole genome shotgun (WGS) entry which is preliminary data.</text>
</comment>
<evidence type="ECO:0000256" key="6">
    <source>
        <dbReference type="ARBA" id="ARBA00022840"/>
    </source>
</evidence>
<dbReference type="PANTHER" id="PTHR13696:SF99">
    <property type="entry name" value="COBYRINIC ACID AC-DIAMIDE SYNTHASE"/>
    <property type="match status" value="1"/>
</dbReference>
<dbReference type="InterPro" id="IPR027417">
    <property type="entry name" value="P-loop_NTPase"/>
</dbReference>
<comment type="function">
    <text evidence="2">The key enzymatic reactions in nitrogen fixation are catalyzed by the nitrogenase complex, which has 2 components: the iron protein and the molybdenum-iron protein.</text>
</comment>
<name>A0A0L6CPL0_9MICO</name>
<keyword evidence="5" id="KW-0547">Nucleotide-binding</keyword>
<evidence type="ECO:0000313" key="8">
    <source>
        <dbReference type="EMBL" id="KNX39682.1"/>
    </source>
</evidence>
<keyword evidence="4" id="KW-0479">Metal-binding</keyword>
<accession>A0A0L6CPL0</accession>
<evidence type="ECO:0000256" key="4">
    <source>
        <dbReference type="ARBA" id="ARBA00022723"/>
    </source>
</evidence>
<dbReference type="GO" id="GO:0046872">
    <property type="term" value="F:metal ion binding"/>
    <property type="evidence" value="ECO:0007669"/>
    <property type="project" value="UniProtKB-KW"/>
</dbReference>
<evidence type="ECO:0000256" key="1">
    <source>
        <dbReference type="ARBA" id="ARBA00001966"/>
    </source>
</evidence>
<dbReference type="InterPro" id="IPR025669">
    <property type="entry name" value="AAA_dom"/>
</dbReference>
<gene>
    <name evidence="8" type="ORF">VV01_00140</name>
</gene>
<dbReference type="GO" id="GO:0005524">
    <property type="term" value="F:ATP binding"/>
    <property type="evidence" value="ECO:0007669"/>
    <property type="project" value="UniProtKB-KW"/>
</dbReference>
<evidence type="ECO:0000259" key="7">
    <source>
        <dbReference type="Pfam" id="PF13614"/>
    </source>
</evidence>
<evidence type="ECO:0000313" key="9">
    <source>
        <dbReference type="Proteomes" id="UP000037397"/>
    </source>
</evidence>
<dbReference type="PANTHER" id="PTHR13696">
    <property type="entry name" value="P-LOOP CONTAINING NUCLEOSIDE TRIPHOSPHATE HYDROLASE"/>
    <property type="match status" value="1"/>
</dbReference>
<keyword evidence="9" id="KW-1185">Reference proteome</keyword>
<comment type="similarity">
    <text evidence="3">Belongs to the NifH/BchL/ChlL family.</text>
</comment>
<dbReference type="PROSITE" id="PS51026">
    <property type="entry name" value="NIFH_FRXC_3"/>
    <property type="match status" value="1"/>
</dbReference>
<dbReference type="PIRSF" id="PIRSF009320">
    <property type="entry name" value="Nuc_binding_HP_1000"/>
    <property type="match status" value="1"/>
</dbReference>
<dbReference type="Pfam" id="PF13614">
    <property type="entry name" value="AAA_31"/>
    <property type="match status" value="1"/>
</dbReference>
<proteinExistence type="inferred from homology"/>
<sequence>MGNVYALAQQKGGVGKTTTTENLARAAVRLGMSVLCVDLDPQSNLTTRMAAELHDPDSISVADALSEHVSDVSLEDVIVPGLWGVDLAPASETPLNSVRNELVVAGVGRESRLRAQLEPLREKYDVILLDCPPDLSLLTLNALAAADQVLPVTTAHMLSLNGLNSLLGTIEQVRQHYNPRLRMDGVVLNMRAAGVGEAEREQEVRELGVPVFDPVIPRRVAIADAADAGIALDDWPGAYVLADLYLQLLKNVLKEN</sequence>
<comment type="cofactor">
    <cofactor evidence="1">
        <name>[4Fe-4S] cluster</name>
        <dbReference type="ChEBI" id="CHEBI:49883"/>
    </cofactor>
</comment>
<evidence type="ECO:0000256" key="3">
    <source>
        <dbReference type="ARBA" id="ARBA00005504"/>
    </source>
</evidence>
<dbReference type="EMBL" id="LAIR01000001">
    <property type="protein sequence ID" value="KNX39682.1"/>
    <property type="molecule type" value="Genomic_DNA"/>
</dbReference>
<feature type="domain" description="AAA" evidence="7">
    <location>
        <begin position="4"/>
        <end position="183"/>
    </location>
</feature>
<dbReference type="AlphaFoldDB" id="A0A0L6CPL0"/>